<comment type="caution">
    <text evidence="2">The sequence shown here is derived from an EMBL/GenBank/DDBJ whole genome shotgun (WGS) entry which is preliminary data.</text>
</comment>
<dbReference type="Proteomes" id="UP000187429">
    <property type="component" value="Unassembled WGS sequence"/>
</dbReference>
<accession>A0A1R1WZN5</accession>
<sequence>MIVCATPRIVFGWDSFAGTPLIRHSVRHQFLLEVIGDFPLAGSGTTSVALSIMGFCTDSFSRSVYQIADSQNGVTNVIFNLSFLTFWIVLAILFHGGKQY</sequence>
<feature type="transmembrane region" description="Helical" evidence="1">
    <location>
        <begin position="73"/>
        <end position="94"/>
    </location>
</feature>
<organism evidence="2 3">
    <name type="scientific">Smittium culicis</name>
    <dbReference type="NCBI Taxonomy" id="133412"/>
    <lineage>
        <taxon>Eukaryota</taxon>
        <taxon>Fungi</taxon>
        <taxon>Fungi incertae sedis</taxon>
        <taxon>Zoopagomycota</taxon>
        <taxon>Kickxellomycotina</taxon>
        <taxon>Harpellomycetes</taxon>
        <taxon>Harpellales</taxon>
        <taxon>Legeriomycetaceae</taxon>
        <taxon>Smittium</taxon>
    </lineage>
</organism>
<proteinExistence type="predicted"/>
<dbReference type="AlphaFoldDB" id="A0A1R1WZN5"/>
<keyword evidence="1" id="KW-0472">Membrane</keyword>
<evidence type="ECO:0000313" key="3">
    <source>
        <dbReference type="Proteomes" id="UP000187429"/>
    </source>
</evidence>
<evidence type="ECO:0000313" key="2">
    <source>
        <dbReference type="EMBL" id="OMJ07807.1"/>
    </source>
</evidence>
<gene>
    <name evidence="2" type="ORF">AYI69_g11317</name>
</gene>
<keyword evidence="1" id="KW-0812">Transmembrane</keyword>
<keyword evidence="1" id="KW-1133">Transmembrane helix</keyword>
<name>A0A1R1WZN5_9FUNG</name>
<keyword evidence="3" id="KW-1185">Reference proteome</keyword>
<protein>
    <submittedName>
        <fullName evidence="2">Uncharacterized protein</fullName>
    </submittedName>
</protein>
<evidence type="ECO:0000256" key="1">
    <source>
        <dbReference type="SAM" id="Phobius"/>
    </source>
</evidence>
<reference evidence="3" key="1">
    <citation type="submission" date="2017-01" db="EMBL/GenBank/DDBJ databases">
        <authorList>
            <person name="Wang Y."/>
            <person name="White M."/>
            <person name="Kvist S."/>
            <person name="Moncalvo J.-M."/>
        </authorList>
    </citation>
    <scope>NUCLEOTIDE SEQUENCE [LARGE SCALE GENOMIC DNA]</scope>
    <source>
        <strain evidence="3">ID-206-W2</strain>
    </source>
</reference>
<dbReference type="EMBL" id="LSSM01007563">
    <property type="protein sequence ID" value="OMJ07807.1"/>
    <property type="molecule type" value="Genomic_DNA"/>
</dbReference>